<proteinExistence type="predicted"/>
<dbReference type="EMBL" id="CP136892">
    <property type="protein sequence ID" value="WOL00189.1"/>
    <property type="molecule type" value="Genomic_DNA"/>
</dbReference>
<evidence type="ECO:0000313" key="2">
    <source>
        <dbReference type="Proteomes" id="UP001327560"/>
    </source>
</evidence>
<gene>
    <name evidence="1" type="ORF">Cni_G08902</name>
</gene>
<dbReference type="Proteomes" id="UP001327560">
    <property type="component" value="Chromosome 3"/>
</dbReference>
<protein>
    <submittedName>
        <fullName evidence="1">Uncharacterized protein</fullName>
    </submittedName>
</protein>
<accession>A0AAQ3K1D9</accession>
<organism evidence="1 2">
    <name type="scientific">Canna indica</name>
    <name type="common">Indian-shot</name>
    <dbReference type="NCBI Taxonomy" id="4628"/>
    <lineage>
        <taxon>Eukaryota</taxon>
        <taxon>Viridiplantae</taxon>
        <taxon>Streptophyta</taxon>
        <taxon>Embryophyta</taxon>
        <taxon>Tracheophyta</taxon>
        <taxon>Spermatophyta</taxon>
        <taxon>Magnoliopsida</taxon>
        <taxon>Liliopsida</taxon>
        <taxon>Zingiberales</taxon>
        <taxon>Cannaceae</taxon>
        <taxon>Canna</taxon>
    </lineage>
</organism>
<name>A0AAQ3K1D9_9LILI</name>
<dbReference type="PANTHER" id="PTHR33168">
    <property type="entry name" value="STRESS INDUCED PROTEIN-RELATED"/>
    <property type="match status" value="1"/>
</dbReference>
<keyword evidence="2" id="KW-1185">Reference proteome</keyword>
<sequence>MERLPSVEEEAEQQKQQRGLFSCWGKLRLAALWRRLRRCGSIRRRRGRLYVRRGSFKYDPLSYAQNFDEGGQDNDDEEAATYHRVFSSRFAALHPPPPPPSAACA</sequence>
<evidence type="ECO:0000313" key="1">
    <source>
        <dbReference type="EMBL" id="WOL00189.1"/>
    </source>
</evidence>
<dbReference type="AlphaFoldDB" id="A0AAQ3K1D9"/>
<reference evidence="1 2" key="1">
    <citation type="submission" date="2023-10" db="EMBL/GenBank/DDBJ databases">
        <title>Chromosome-scale genome assembly provides insights into flower coloration mechanisms of Canna indica.</title>
        <authorList>
            <person name="Li C."/>
        </authorList>
    </citation>
    <scope>NUCLEOTIDE SEQUENCE [LARGE SCALE GENOMIC DNA]</scope>
    <source>
        <tissue evidence="1">Flower</tissue>
    </source>
</reference>